<feature type="signal peptide" evidence="2">
    <location>
        <begin position="1"/>
        <end position="27"/>
    </location>
</feature>
<evidence type="ECO:0000313" key="4">
    <source>
        <dbReference type="Proteomes" id="UP000569329"/>
    </source>
</evidence>
<dbReference type="InterPro" id="IPR007788">
    <property type="entry name" value="QCT"/>
</dbReference>
<dbReference type="EMBL" id="JACGWZ010000006">
    <property type="protein sequence ID" value="MBA8826730.1"/>
    <property type="molecule type" value="Genomic_DNA"/>
</dbReference>
<evidence type="ECO:0000313" key="3">
    <source>
        <dbReference type="EMBL" id="MBA8826730.1"/>
    </source>
</evidence>
<dbReference type="SUPFAM" id="SSF50969">
    <property type="entry name" value="YVTN repeat-like/Quinoprotein amine dehydrogenase"/>
    <property type="match status" value="1"/>
</dbReference>
<proteinExistence type="predicted"/>
<dbReference type="Pfam" id="PF05096">
    <property type="entry name" value="Glu_cyclase_2"/>
    <property type="match status" value="1"/>
</dbReference>
<keyword evidence="4" id="KW-1185">Reference proteome</keyword>
<feature type="chain" id="PRO_5038962403" evidence="2">
    <location>
        <begin position="28"/>
        <end position="279"/>
    </location>
</feature>
<evidence type="ECO:0000256" key="1">
    <source>
        <dbReference type="SAM" id="MobiDB-lite"/>
    </source>
</evidence>
<keyword evidence="3" id="KW-0012">Acyltransferase</keyword>
<keyword evidence="2" id="KW-0732">Signal</keyword>
<evidence type="ECO:0000256" key="2">
    <source>
        <dbReference type="SAM" id="SignalP"/>
    </source>
</evidence>
<accession>A0A839E0V7</accession>
<dbReference type="Proteomes" id="UP000569329">
    <property type="component" value="Unassembled WGS sequence"/>
</dbReference>
<dbReference type="InterPro" id="IPR011044">
    <property type="entry name" value="Quino_amine_DH_bsu"/>
</dbReference>
<gene>
    <name evidence="3" type="ORF">FHX42_004109</name>
</gene>
<organism evidence="3 4">
    <name type="scientific">Halosaccharopolyspora lacisalsi</name>
    <dbReference type="NCBI Taxonomy" id="1000566"/>
    <lineage>
        <taxon>Bacteria</taxon>
        <taxon>Bacillati</taxon>
        <taxon>Actinomycetota</taxon>
        <taxon>Actinomycetes</taxon>
        <taxon>Pseudonocardiales</taxon>
        <taxon>Pseudonocardiaceae</taxon>
        <taxon>Halosaccharopolyspora</taxon>
    </lineage>
</organism>
<feature type="region of interest" description="Disordered" evidence="1">
    <location>
        <begin position="30"/>
        <end position="50"/>
    </location>
</feature>
<protein>
    <submittedName>
        <fullName evidence="3">Glutaminyl-peptide cyclotransferase</fullName>
        <ecNumber evidence="3">2.3.2.5</ecNumber>
    </submittedName>
</protein>
<name>A0A839E0V7_9PSEU</name>
<feature type="compositionally biased region" description="Basic and acidic residues" evidence="1">
    <location>
        <begin position="33"/>
        <end position="46"/>
    </location>
</feature>
<dbReference type="EC" id="2.3.2.5" evidence="3"/>
<dbReference type="PANTHER" id="PTHR31270:SF1">
    <property type="entry name" value="GLUTAMINYL-PEPTIDE CYCLOTRANSFERASE"/>
    <property type="match status" value="1"/>
</dbReference>
<dbReference type="PANTHER" id="PTHR31270">
    <property type="entry name" value="GLUTAMINYL-PEPTIDE CYCLOTRANSFERASE"/>
    <property type="match status" value="1"/>
</dbReference>
<keyword evidence="3" id="KW-0808">Transferase</keyword>
<dbReference type="GO" id="GO:0016603">
    <property type="term" value="F:glutaminyl-peptide cyclotransferase activity"/>
    <property type="evidence" value="ECO:0007669"/>
    <property type="project" value="UniProtKB-EC"/>
</dbReference>
<dbReference type="AlphaFoldDB" id="A0A839E0V7"/>
<comment type="caution">
    <text evidence="3">The sequence shown here is derived from an EMBL/GenBank/DDBJ whole genome shotgun (WGS) entry which is preliminary data.</text>
</comment>
<reference evidence="3 4" key="1">
    <citation type="submission" date="2020-07" db="EMBL/GenBank/DDBJ databases">
        <title>Sequencing the genomes of 1000 actinobacteria strains.</title>
        <authorList>
            <person name="Klenk H.-P."/>
        </authorList>
    </citation>
    <scope>NUCLEOTIDE SEQUENCE [LARGE SCALE GENOMIC DNA]</scope>
    <source>
        <strain evidence="3 4">DSM 45975</strain>
    </source>
</reference>
<sequence>MRGTVRNRFRGALAIGLVLLAASCGSAQVPAEQHGHDDREHTEQGLRHASSVPHLSVDVVRALEHDPRAFTQGLEVAGGSLYESTGKHGESTVRALNPRDGRVLKQRRLPEKFFGEGLTVVGDRVWQLTWKAGVAFQRDRTSLDEIRRVHYDGQGWGLCHDGTKLVMSDGSSRLTFRDPNTFAATGGATVRLGGEPVTELNELECAGGHVWANLWGSDQILRVDPGSGRVTAVVDAAGLLPKGERAAAGVLNGIAAVDGEFLLTGKNWPRLYRVRFVPR</sequence>
<dbReference type="PROSITE" id="PS51257">
    <property type="entry name" value="PROKAR_LIPOPROTEIN"/>
    <property type="match status" value="1"/>
</dbReference>